<organism evidence="4 5">
    <name type="scientific">Methylophaga sulfidovorans</name>
    <dbReference type="NCBI Taxonomy" id="45496"/>
    <lineage>
        <taxon>Bacteria</taxon>
        <taxon>Pseudomonadati</taxon>
        <taxon>Pseudomonadota</taxon>
        <taxon>Gammaproteobacteria</taxon>
        <taxon>Thiotrichales</taxon>
        <taxon>Piscirickettsiaceae</taxon>
        <taxon>Methylophaga</taxon>
    </lineage>
</organism>
<evidence type="ECO:0000313" key="4">
    <source>
        <dbReference type="EMBL" id="SFK63134.1"/>
    </source>
</evidence>
<keyword evidence="5" id="KW-1185">Reference proteome</keyword>
<gene>
    <name evidence="4" type="ORF">SAMN04488079_11715</name>
</gene>
<evidence type="ECO:0000259" key="2">
    <source>
        <dbReference type="Pfam" id="PF09822"/>
    </source>
</evidence>
<evidence type="ECO:0000259" key="3">
    <source>
        <dbReference type="Pfam" id="PF23357"/>
    </source>
</evidence>
<keyword evidence="1" id="KW-1133">Transmembrane helix</keyword>
<keyword evidence="1" id="KW-0812">Transmembrane</keyword>
<name>A0A1I4B359_9GAMM</name>
<protein>
    <submittedName>
        <fullName evidence="4">ABC-type uncharacterized transport system involved in gliding motility, auxiliary component</fullName>
    </submittedName>
</protein>
<dbReference type="Proteomes" id="UP000198924">
    <property type="component" value="Unassembled WGS sequence"/>
</dbReference>
<proteinExistence type="predicted"/>
<reference evidence="5" key="1">
    <citation type="submission" date="2016-10" db="EMBL/GenBank/DDBJ databases">
        <authorList>
            <person name="Varghese N."/>
            <person name="Submissions S."/>
        </authorList>
    </citation>
    <scope>NUCLEOTIDE SEQUENCE [LARGE SCALE GENOMIC DNA]</scope>
    <source>
        <strain evidence="5">DSM 11578</strain>
    </source>
</reference>
<sequence length="457" mass="51285">MKITKRAQHLIRFQQVIFYALLIAAVVLLSQLSISTNKQFDWTQNHRHTLSDTSVNILDNLKDNLTIQVFVSPDYEYRSAIVELLQRYQRHSDKLKVQFVDPSFSPDIVRQFNIQQQGEMVVSRGEQKQHVFDLSEQSLTNAIVTVSRQSQPWLVFIEGHGERSPYDKSDFGLDTLAKNLESQGIKIRSQNLLETPDIPDNTAALVIASPEKDWLPGEINIVREYLDKGGNLLWLADPTQTKSLAPLAEQLGIEFIPGTVLDPNSSMLGVQDPRFVLITDYANHPVGQAVKNVTLLAEATAIQKRDENTESPWHYINLLNSQPNAWVESTPITQANLSQQKYNEGADVSGPVSLGMLMDRDKDKDDGQQQRIAVIGDADFVANSYIGNAANLDLGMAIINWLVEDDGLISIPIKTSIGTQLTLSKTQSIIIGFGFLFAVPLLLLTIGLTLWWRRKRR</sequence>
<evidence type="ECO:0000313" key="5">
    <source>
        <dbReference type="Proteomes" id="UP000198924"/>
    </source>
</evidence>
<dbReference type="InterPro" id="IPR029062">
    <property type="entry name" value="Class_I_gatase-like"/>
</dbReference>
<dbReference type="AlphaFoldDB" id="A0A1I4B359"/>
<dbReference type="Gene3D" id="3.40.30.10">
    <property type="entry name" value="Glutaredoxin"/>
    <property type="match status" value="1"/>
</dbReference>
<dbReference type="Pfam" id="PF09822">
    <property type="entry name" value="ABC_transp_aux"/>
    <property type="match status" value="1"/>
</dbReference>
<accession>A0A1I4B359</accession>
<dbReference type="SUPFAM" id="SSF52317">
    <property type="entry name" value="Class I glutamine amidotransferase-like"/>
    <property type="match status" value="1"/>
</dbReference>
<dbReference type="OrthoDB" id="8530910at2"/>
<dbReference type="RefSeq" id="WP_091715316.1">
    <property type="nucleotide sequence ID" value="NZ_FOSH01000017.1"/>
</dbReference>
<feature type="domain" description="ABC-type uncharacterised transport system" evidence="2">
    <location>
        <begin position="154"/>
        <end position="387"/>
    </location>
</feature>
<evidence type="ECO:0000256" key="1">
    <source>
        <dbReference type="SAM" id="Phobius"/>
    </source>
</evidence>
<dbReference type="InterPro" id="IPR019196">
    <property type="entry name" value="ABC_transp_unknown"/>
</dbReference>
<dbReference type="Pfam" id="PF23357">
    <property type="entry name" value="DUF7088"/>
    <property type="match status" value="1"/>
</dbReference>
<feature type="transmembrane region" description="Helical" evidence="1">
    <location>
        <begin position="16"/>
        <end position="34"/>
    </location>
</feature>
<dbReference type="EMBL" id="FOSH01000017">
    <property type="protein sequence ID" value="SFK63134.1"/>
    <property type="molecule type" value="Genomic_DNA"/>
</dbReference>
<feature type="domain" description="DUF7088" evidence="3">
    <location>
        <begin position="44"/>
        <end position="130"/>
    </location>
</feature>
<dbReference type="STRING" id="45496.SAMN04488079_11715"/>
<feature type="transmembrane region" description="Helical" evidence="1">
    <location>
        <begin position="429"/>
        <end position="452"/>
    </location>
</feature>
<keyword evidence="1" id="KW-0472">Membrane</keyword>
<dbReference type="InterPro" id="IPR055396">
    <property type="entry name" value="DUF7088"/>
</dbReference>